<gene>
    <name evidence="2" type="ORF">I545_6876</name>
</gene>
<accession>X7XRR7</accession>
<reference evidence="2 3" key="1">
    <citation type="submission" date="2013-12" db="EMBL/GenBank/DDBJ databases">
        <authorList>
            <person name="Brown-Elliot B."/>
            <person name="Wallace R."/>
            <person name="Lenaerts A."/>
            <person name="Ordway D."/>
            <person name="DeGroote M.A."/>
            <person name="Parker T."/>
            <person name="Sizemore C."/>
            <person name="Tallon L.J."/>
            <person name="Sadzewicz L.K."/>
            <person name="Sengamalay N."/>
            <person name="Fraser C.M."/>
            <person name="Hine E."/>
            <person name="Shefchek K.A."/>
            <person name="Das S.P."/>
            <person name="Tettelin H."/>
        </authorList>
    </citation>
    <scope>NUCLEOTIDE SEQUENCE [LARGE SCALE GENOMIC DNA]</scope>
    <source>
        <strain evidence="2 3">662</strain>
    </source>
</reference>
<feature type="transmembrane region" description="Helical" evidence="1">
    <location>
        <begin position="7"/>
        <end position="25"/>
    </location>
</feature>
<keyword evidence="1" id="KW-1133">Transmembrane helix</keyword>
<dbReference type="PATRIC" id="fig|1299326.3.peg.6601"/>
<sequence>MAIIGGVVGVIVVLVIGIVLVVGFWQPGFFVTTTIGCEQG</sequence>
<proteinExistence type="predicted"/>
<dbReference type="AlphaFoldDB" id="X7XRR7"/>
<comment type="caution">
    <text evidence="2">The sequence shown here is derived from an EMBL/GenBank/DDBJ whole genome shotgun (WGS) entry which is preliminary data.</text>
</comment>
<evidence type="ECO:0000256" key="1">
    <source>
        <dbReference type="SAM" id="Phobius"/>
    </source>
</evidence>
<evidence type="ECO:0000313" key="3">
    <source>
        <dbReference type="Proteomes" id="UP000020561"/>
    </source>
</evidence>
<keyword evidence="1" id="KW-0812">Transmembrane</keyword>
<keyword evidence="1" id="KW-0472">Membrane</keyword>
<dbReference type="Proteomes" id="UP000020561">
    <property type="component" value="Unassembled WGS sequence"/>
</dbReference>
<name>X7XRR7_MYCKA</name>
<organism evidence="2 3">
    <name type="scientific">Mycobacterium kansasii 662</name>
    <dbReference type="NCBI Taxonomy" id="1299326"/>
    <lineage>
        <taxon>Bacteria</taxon>
        <taxon>Bacillati</taxon>
        <taxon>Actinomycetota</taxon>
        <taxon>Actinomycetes</taxon>
        <taxon>Mycobacteriales</taxon>
        <taxon>Mycobacteriaceae</taxon>
        <taxon>Mycobacterium</taxon>
    </lineage>
</organism>
<protein>
    <submittedName>
        <fullName evidence="2">Putative membrane protein</fullName>
    </submittedName>
</protein>
<dbReference type="EMBL" id="JAOA01000037">
    <property type="protein sequence ID" value="ETZ96829.1"/>
    <property type="molecule type" value="Genomic_DNA"/>
</dbReference>
<evidence type="ECO:0000313" key="2">
    <source>
        <dbReference type="EMBL" id="ETZ96829.1"/>
    </source>
</evidence>